<sequence length="69" mass="7798">MKTRKRKEIASQRWAPGDTRQPANRTPRRAANLFLTTAEKSTDASRLIGDNIIAVLPANTNENKSVRRH</sequence>
<name>A0A482WSF9_LAOST</name>
<keyword evidence="3" id="KW-1185">Reference proteome</keyword>
<evidence type="ECO:0000256" key="1">
    <source>
        <dbReference type="SAM" id="MobiDB-lite"/>
    </source>
</evidence>
<dbReference type="InParanoid" id="A0A482WSF9"/>
<dbReference type="Proteomes" id="UP000291343">
    <property type="component" value="Unassembled WGS sequence"/>
</dbReference>
<dbReference type="AlphaFoldDB" id="A0A482WSF9"/>
<proteinExistence type="predicted"/>
<accession>A0A482WSF9</accession>
<protein>
    <submittedName>
        <fullName evidence="2">Uncharacterized protein</fullName>
    </submittedName>
</protein>
<feature type="region of interest" description="Disordered" evidence="1">
    <location>
        <begin position="1"/>
        <end position="27"/>
    </location>
</feature>
<comment type="caution">
    <text evidence="2">The sequence shown here is derived from an EMBL/GenBank/DDBJ whole genome shotgun (WGS) entry which is preliminary data.</text>
</comment>
<organism evidence="2 3">
    <name type="scientific">Laodelphax striatellus</name>
    <name type="common">Small brown planthopper</name>
    <name type="synonym">Delphax striatella</name>
    <dbReference type="NCBI Taxonomy" id="195883"/>
    <lineage>
        <taxon>Eukaryota</taxon>
        <taxon>Metazoa</taxon>
        <taxon>Ecdysozoa</taxon>
        <taxon>Arthropoda</taxon>
        <taxon>Hexapoda</taxon>
        <taxon>Insecta</taxon>
        <taxon>Pterygota</taxon>
        <taxon>Neoptera</taxon>
        <taxon>Paraneoptera</taxon>
        <taxon>Hemiptera</taxon>
        <taxon>Auchenorrhyncha</taxon>
        <taxon>Fulgoroidea</taxon>
        <taxon>Delphacidae</taxon>
        <taxon>Criomorphinae</taxon>
        <taxon>Laodelphax</taxon>
    </lineage>
</organism>
<evidence type="ECO:0000313" key="3">
    <source>
        <dbReference type="Proteomes" id="UP000291343"/>
    </source>
</evidence>
<gene>
    <name evidence="2" type="ORF">LSTR_LSTR010853</name>
</gene>
<reference evidence="2 3" key="1">
    <citation type="journal article" date="2017" name="Gigascience">
        <title>Genome sequence of the small brown planthopper, Laodelphax striatellus.</title>
        <authorList>
            <person name="Zhu J."/>
            <person name="Jiang F."/>
            <person name="Wang X."/>
            <person name="Yang P."/>
            <person name="Bao Y."/>
            <person name="Zhao W."/>
            <person name="Wang W."/>
            <person name="Lu H."/>
            <person name="Wang Q."/>
            <person name="Cui N."/>
            <person name="Li J."/>
            <person name="Chen X."/>
            <person name="Luo L."/>
            <person name="Yu J."/>
            <person name="Kang L."/>
            <person name="Cui F."/>
        </authorList>
    </citation>
    <scope>NUCLEOTIDE SEQUENCE [LARGE SCALE GENOMIC DNA]</scope>
    <source>
        <strain evidence="2">Lst14</strain>
    </source>
</reference>
<dbReference type="EMBL" id="QKKF02026418">
    <property type="protein sequence ID" value="RZF36433.1"/>
    <property type="molecule type" value="Genomic_DNA"/>
</dbReference>
<evidence type="ECO:0000313" key="2">
    <source>
        <dbReference type="EMBL" id="RZF36433.1"/>
    </source>
</evidence>